<reference evidence="2 3" key="1">
    <citation type="submission" date="2016-10" db="EMBL/GenBank/DDBJ databases">
        <authorList>
            <person name="de Groot N.N."/>
        </authorList>
    </citation>
    <scope>NUCLEOTIDE SEQUENCE [LARGE SCALE GENOMIC DNA]</scope>
    <source>
        <strain evidence="2 3">DSM 18610</strain>
    </source>
</reference>
<dbReference type="Proteomes" id="UP000199572">
    <property type="component" value="Unassembled WGS sequence"/>
</dbReference>
<dbReference type="AlphaFoldDB" id="A0A1H9VLG7"/>
<sequence length="46" mass="5228">MLGLNTEDVGMLLATSIIGAVLVWGTIKVLFASIQKRKMDRRRDYF</sequence>
<dbReference type="STRING" id="390241.SAMN04488023_14443"/>
<evidence type="ECO:0000313" key="3">
    <source>
        <dbReference type="Proteomes" id="UP000199572"/>
    </source>
</evidence>
<protein>
    <submittedName>
        <fullName evidence="2">Uncharacterized protein</fullName>
    </submittedName>
</protein>
<name>A0A1H9VLG7_9SPHI</name>
<accession>A0A1H9VLG7</accession>
<keyword evidence="1" id="KW-0812">Transmembrane</keyword>
<organism evidence="2 3">
    <name type="scientific">Pedobacter rhizosphaerae</name>
    <dbReference type="NCBI Taxonomy" id="390241"/>
    <lineage>
        <taxon>Bacteria</taxon>
        <taxon>Pseudomonadati</taxon>
        <taxon>Bacteroidota</taxon>
        <taxon>Sphingobacteriia</taxon>
        <taxon>Sphingobacteriales</taxon>
        <taxon>Sphingobacteriaceae</taxon>
        <taxon>Pedobacter</taxon>
    </lineage>
</organism>
<keyword evidence="3" id="KW-1185">Reference proteome</keyword>
<dbReference type="EMBL" id="FOGG01000044">
    <property type="protein sequence ID" value="SES22368.1"/>
    <property type="molecule type" value="Genomic_DNA"/>
</dbReference>
<evidence type="ECO:0000256" key="1">
    <source>
        <dbReference type="SAM" id="Phobius"/>
    </source>
</evidence>
<proteinExistence type="predicted"/>
<keyword evidence="1" id="KW-1133">Transmembrane helix</keyword>
<feature type="transmembrane region" description="Helical" evidence="1">
    <location>
        <begin position="12"/>
        <end position="34"/>
    </location>
</feature>
<keyword evidence="1" id="KW-0472">Membrane</keyword>
<gene>
    <name evidence="2" type="ORF">SAMN04488023_14443</name>
</gene>
<evidence type="ECO:0000313" key="2">
    <source>
        <dbReference type="EMBL" id="SES22368.1"/>
    </source>
</evidence>
<dbReference type="RefSeq" id="WP_175474642.1">
    <property type="nucleotide sequence ID" value="NZ_FOGG01000044.1"/>
</dbReference>